<evidence type="ECO:0000313" key="4">
    <source>
        <dbReference type="EMBL" id="HGY55874.1"/>
    </source>
</evidence>
<keyword evidence="2" id="KW-0808">Transferase</keyword>
<dbReference type="InterPro" id="IPR002618">
    <property type="entry name" value="UDPGP_fam"/>
</dbReference>
<sequence>MIKVNDKLLQKKIDAFYACGQGHVFRFWGDLNREQRDTLLSQIKQVDLELMERLYDDWRKREQKGTSLPNLEPAEIITLDQRLKRDAEARAIGEQALSAGKLAAFLVAGGQGSRLGFDGPKGAFRITPVKQKTLFQLHAEKIKALSLSYKTVIPWYIMTSQANHRQTVRFFEQQDYFGLEKANVVFFSQEMLPAMDKHGKLLLADKNRLFMSPNGHGGSIKALWDSGALADMKRRNIAYLFYFQVDNALTRICDPAFIGYHILHESEMSGKVVRKRFPEEKMGVICKINGKTGLVEYSDLDEKNMRAKESDGSLRFWAGSIATHVINVDFLWRENEQGFRLPYHFAEKAIPYVDEKGNPVKPEDKNGLKFETFVFDALQDVRSTVTVEVEREEEFSALKNKEGLNSPKTVVEDLLRLYARWLRSAGVDIPVNKTGLPAYNIEISPLFALEAEDVRKKRRQIPQPHKNMYLE</sequence>
<dbReference type="CDD" id="cd04193">
    <property type="entry name" value="UDPGlcNAc_PPase"/>
    <property type="match status" value="1"/>
</dbReference>
<dbReference type="EMBL" id="DRQG01000086">
    <property type="protein sequence ID" value="HGY55874.1"/>
    <property type="molecule type" value="Genomic_DNA"/>
</dbReference>
<dbReference type="AlphaFoldDB" id="A0A7V4U0W4"/>
<comment type="caution">
    <text evidence="4">The sequence shown here is derived from an EMBL/GenBank/DDBJ whole genome shotgun (WGS) entry which is preliminary data.</text>
</comment>
<reference evidence="4" key="1">
    <citation type="journal article" date="2020" name="mSystems">
        <title>Genome- and Community-Level Interaction Insights into Carbon Utilization and Element Cycling Functions of Hydrothermarchaeota in Hydrothermal Sediment.</title>
        <authorList>
            <person name="Zhou Z."/>
            <person name="Liu Y."/>
            <person name="Xu W."/>
            <person name="Pan J."/>
            <person name="Luo Z.H."/>
            <person name="Li M."/>
        </authorList>
    </citation>
    <scope>NUCLEOTIDE SEQUENCE [LARGE SCALE GENOMIC DNA]</scope>
    <source>
        <strain evidence="4">HyVt-577</strain>
    </source>
</reference>
<dbReference type="Proteomes" id="UP000885779">
    <property type="component" value="Unassembled WGS sequence"/>
</dbReference>
<evidence type="ECO:0000256" key="1">
    <source>
        <dbReference type="ARBA" id="ARBA00010401"/>
    </source>
</evidence>
<evidence type="ECO:0000256" key="3">
    <source>
        <dbReference type="ARBA" id="ARBA00022695"/>
    </source>
</evidence>
<evidence type="ECO:0000256" key="2">
    <source>
        <dbReference type="ARBA" id="ARBA00022679"/>
    </source>
</evidence>
<name>A0A7V4U0W4_CALAY</name>
<keyword evidence="3" id="KW-0548">Nucleotidyltransferase</keyword>
<dbReference type="PANTHER" id="PTHR11952">
    <property type="entry name" value="UDP- GLUCOSE PYROPHOSPHORYLASE"/>
    <property type="match status" value="1"/>
</dbReference>
<gene>
    <name evidence="4" type="ORF">ENK44_09240</name>
</gene>
<organism evidence="4">
    <name type="scientific">Caldithrix abyssi</name>
    <dbReference type="NCBI Taxonomy" id="187145"/>
    <lineage>
        <taxon>Bacteria</taxon>
        <taxon>Pseudomonadati</taxon>
        <taxon>Calditrichota</taxon>
        <taxon>Calditrichia</taxon>
        <taxon>Calditrichales</taxon>
        <taxon>Calditrichaceae</taxon>
        <taxon>Caldithrix</taxon>
    </lineage>
</organism>
<dbReference type="GO" id="GO:0070569">
    <property type="term" value="F:uridylyltransferase activity"/>
    <property type="evidence" value="ECO:0007669"/>
    <property type="project" value="InterPro"/>
</dbReference>
<protein>
    <submittedName>
        <fullName evidence="4">UDPGP type 1 family protein</fullName>
    </submittedName>
</protein>
<proteinExistence type="inferred from homology"/>
<comment type="similarity">
    <text evidence="1">Belongs to the UDPGP type 1 family.</text>
</comment>
<dbReference type="Gene3D" id="3.90.550.10">
    <property type="entry name" value="Spore Coat Polysaccharide Biosynthesis Protein SpsA, Chain A"/>
    <property type="match status" value="1"/>
</dbReference>
<accession>A0A7V4U0W4</accession>
<dbReference type="PANTHER" id="PTHR11952:SF2">
    <property type="entry name" value="LD24639P"/>
    <property type="match status" value="1"/>
</dbReference>
<dbReference type="InterPro" id="IPR039741">
    <property type="entry name" value="UDP-sugar_pyrophosphorylase"/>
</dbReference>
<dbReference type="SUPFAM" id="SSF53448">
    <property type="entry name" value="Nucleotide-diphospho-sugar transferases"/>
    <property type="match status" value="1"/>
</dbReference>
<dbReference type="InterPro" id="IPR029044">
    <property type="entry name" value="Nucleotide-diphossugar_trans"/>
</dbReference>
<dbReference type="Pfam" id="PF01704">
    <property type="entry name" value="UDPGP"/>
    <property type="match status" value="1"/>
</dbReference>